<accession>A0ACB5U5S8</accession>
<gene>
    <name evidence="1" type="ORF">Cboi01_000618100</name>
</gene>
<evidence type="ECO:0000313" key="1">
    <source>
        <dbReference type="EMBL" id="GMF02794.1"/>
    </source>
</evidence>
<name>A0ACB5U5S8_CANBO</name>
<comment type="caution">
    <text evidence="1">The sequence shown here is derived from an EMBL/GenBank/DDBJ whole genome shotgun (WGS) entry which is preliminary data.</text>
</comment>
<protein>
    <submittedName>
        <fullName evidence="1">Unnamed protein product</fullName>
    </submittedName>
</protein>
<dbReference type="Proteomes" id="UP001165101">
    <property type="component" value="Unassembled WGS sequence"/>
</dbReference>
<keyword evidence="2" id="KW-1185">Reference proteome</keyword>
<evidence type="ECO:0000313" key="2">
    <source>
        <dbReference type="Proteomes" id="UP001165101"/>
    </source>
</evidence>
<organism evidence="1 2">
    <name type="scientific">Candida boidinii</name>
    <name type="common">Yeast</name>
    <dbReference type="NCBI Taxonomy" id="5477"/>
    <lineage>
        <taxon>Eukaryota</taxon>
        <taxon>Fungi</taxon>
        <taxon>Dikarya</taxon>
        <taxon>Ascomycota</taxon>
        <taxon>Saccharomycotina</taxon>
        <taxon>Pichiomycetes</taxon>
        <taxon>Pichiales</taxon>
        <taxon>Pichiaceae</taxon>
        <taxon>Ogataea</taxon>
        <taxon>Ogataea/Candida clade</taxon>
    </lineage>
</organism>
<reference evidence="1" key="1">
    <citation type="submission" date="2023-04" db="EMBL/GenBank/DDBJ databases">
        <title>Candida boidinii NBRC 1967.</title>
        <authorList>
            <person name="Ichikawa N."/>
            <person name="Sato H."/>
            <person name="Tonouchi N."/>
        </authorList>
    </citation>
    <scope>NUCLEOTIDE SEQUENCE</scope>
    <source>
        <strain evidence="1">NBRC 1967</strain>
    </source>
</reference>
<sequence>MDVWPTFKFSIPNYYYFSSSIYFIYTYEYNEFKNDVNTNDIDDSIDQNDNEGEQEDSIRNDNIENQQQEYVKMSYLLSPKEYLTKILPCSLASAGDIGLGNTSFRFITLSLYTMIKTSSLVFVLLWGVLFKLERMTLRILTIVIIMTFGVMMMVVGQHDSGNDDNGDSNKDTTTDNISQGQLLDDNNVDVNTGVSEIGNVDDNNNGGGGVSDDNTQSDTFPIDNSNNNNNNVGYGEIIEDEDDDNDFYSDELNDQQKLNQLVVIVIIKLQKI</sequence>
<dbReference type="EMBL" id="BSXV01005757">
    <property type="protein sequence ID" value="GMF02794.1"/>
    <property type="molecule type" value="Genomic_DNA"/>
</dbReference>
<proteinExistence type="predicted"/>